<feature type="transmembrane region" description="Helical" evidence="1">
    <location>
        <begin position="1118"/>
        <end position="1140"/>
    </location>
</feature>
<sequence length="1355" mass="157897">MRPKVLYTILAEIFSEETGSSSIRKQKILALIMSMQLLAQNINFMWNPYLDMDNWKTYIDFWVVLNYPCIDSLAASLGLLKIFMYLVISLISTNAILVITILLLNASSKQVPNFLLKSLRLNLKFTCELYFIPTSIILIMLFKYSTIEIHEIQEYANLPDSQIMNFGALGQIFSIIFLLIHALFSIIYEGCYLEIRHSLCETNLHAKSSPKIEILIKIIYFINCIFFTNIQLSNYFAHMIILSITYAYCTYKYIYYLPYYSTFMNYIKILVHFEAFCISAFFVLASFIGNSTIVFVLTIFMQPIIIILSKFAIDYRMRIANKPKKQTESSLIVFELAIRKRLMSTENSKKLIEYINLHYENKKNKLVLVYLAYYCKDIQENTNIAGIVISRVDYKGFDFITNFQIFKCQKILEKENFQKSEGLRMSSYLIVSDKVISNEKKFCLNLLNIIKKLNKENIKISAFEKLVISCNDNLKTVKKNYEKLIETFPDAKETYKNYGTFLSKITFEENYGNQFINKYNFETYDSRANSKKLNLFSHYKSYILITSGNPQSFGKIIYANLNICKLFQLSLEDYKDSFFQSFIPKPIYEMLNVQMIKLIVKSETNFLFIKDNFFMLDFDGFLIECIISTECLGYNEGVKFVSVIQSVNNKYREIGLISEDYRIINHTRNFTRVMNLNFYKAESLYLIDCMPKNIFKQLLKNKQIVYSPSNDGSKYGLIIKEIPFLTSKLRVLYILNNPIDLLIPSQCIDTDITYEIMYDKIQNQIHINSQERLNSRSCDNEKTLLSKIESNQKLEEDLNLKNEKELFLTNNLAKTSIDGIISIDNKNKSHTTRSLLFLKILKIITGIYVIILLSIIIGFCGYISKELNNLAHRQTFSDLHDMNFHFSRLVYNTLLLDLGIHLSIPKDYLFQIYNESITTLNAMQENLHKDYRLLSSCPNSDIFYNPKILVYKDIKTDYYRDSLAGILENTIANARYYMNSLQKMDTDDHKLVFYILYNTFRIAINEFSLAISGFLDCEIEKVNEKSIVVWYYNIIAIVIILAIGCIIIVLSGKNCANIGKSWTKFSKSVRKSQNTVKNATIQHLDTYSSKATKEILGIYEENLENIENFQIKRKYQHIIRVAILISVSIGAMVIVSEVLYKQSQKTVIFNNKVFNNLMIQSTQIWKFGYFTLEALAYKESYDFSEYTNLTIYPYYMDSINKTLLEIKDLQHVIEQYSIEGKIPNELVDLLYFNVTKYGGEEKSGIFTVVNDLFDDSKNYIYSTSDLNIDSLQKFAYSVGNIAFALRNTSFYGHDVMKNEVLYICTILGIFFTLIVLLLIILSICINFRYLNYERKVLESIEGLKKIFECAEKINK</sequence>
<keyword evidence="1" id="KW-1133">Transmembrane helix</keyword>
<dbReference type="EMBL" id="MPUH01001555">
    <property type="protein sequence ID" value="OMJ67152.1"/>
    <property type="molecule type" value="Genomic_DNA"/>
</dbReference>
<evidence type="ECO:0008006" key="4">
    <source>
        <dbReference type="Google" id="ProtNLM"/>
    </source>
</evidence>
<feature type="transmembrane region" description="Helical" evidence="1">
    <location>
        <begin position="28"/>
        <end position="46"/>
    </location>
</feature>
<keyword evidence="1" id="KW-0812">Transmembrane</keyword>
<keyword evidence="1" id="KW-0472">Membrane</keyword>
<keyword evidence="3" id="KW-1185">Reference proteome</keyword>
<feature type="transmembrane region" description="Helical" evidence="1">
    <location>
        <begin position="1027"/>
        <end position="1050"/>
    </location>
</feature>
<dbReference type="PANTHER" id="PTHR31600:SF2">
    <property type="entry name" value="GAMETE ENRICHED GENE 10 PROTEIN-RELATED"/>
    <property type="match status" value="1"/>
</dbReference>
<dbReference type="Proteomes" id="UP000187209">
    <property type="component" value="Unassembled WGS sequence"/>
</dbReference>
<accession>A0A1R2ARN1</accession>
<comment type="caution">
    <text evidence="2">The sequence shown here is derived from an EMBL/GenBank/DDBJ whole genome shotgun (WGS) entry which is preliminary data.</text>
</comment>
<reference evidence="2 3" key="1">
    <citation type="submission" date="2016-11" db="EMBL/GenBank/DDBJ databases">
        <title>The macronuclear genome of Stentor coeruleus: a giant cell with tiny introns.</title>
        <authorList>
            <person name="Slabodnick M."/>
            <person name="Ruby J.G."/>
            <person name="Reiff S.B."/>
            <person name="Swart E.C."/>
            <person name="Gosai S."/>
            <person name="Prabakaran S."/>
            <person name="Witkowska E."/>
            <person name="Larue G.E."/>
            <person name="Fisher S."/>
            <person name="Freeman R.M."/>
            <person name="Gunawardena J."/>
            <person name="Chu W."/>
            <person name="Stover N.A."/>
            <person name="Gregory B.D."/>
            <person name="Nowacki M."/>
            <person name="Derisi J."/>
            <person name="Roy S.W."/>
            <person name="Marshall W.F."/>
            <person name="Sood P."/>
        </authorList>
    </citation>
    <scope>NUCLEOTIDE SEQUENCE [LARGE SCALE GENOMIC DNA]</scope>
    <source>
        <strain evidence="2">WM001</strain>
    </source>
</reference>
<feature type="transmembrane region" description="Helical" evidence="1">
    <location>
        <begin position="1300"/>
        <end position="1325"/>
    </location>
</feature>
<evidence type="ECO:0000256" key="1">
    <source>
        <dbReference type="SAM" id="Phobius"/>
    </source>
</evidence>
<feature type="transmembrane region" description="Helical" evidence="1">
    <location>
        <begin position="214"/>
        <end position="230"/>
    </location>
</feature>
<feature type="transmembrane region" description="Helical" evidence="1">
    <location>
        <begin position="125"/>
        <end position="146"/>
    </location>
</feature>
<evidence type="ECO:0000313" key="3">
    <source>
        <dbReference type="Proteomes" id="UP000187209"/>
    </source>
</evidence>
<feature type="transmembrane region" description="Helical" evidence="1">
    <location>
        <begin position="991"/>
        <end position="1015"/>
    </location>
</feature>
<organism evidence="2 3">
    <name type="scientific">Stentor coeruleus</name>
    <dbReference type="NCBI Taxonomy" id="5963"/>
    <lineage>
        <taxon>Eukaryota</taxon>
        <taxon>Sar</taxon>
        <taxon>Alveolata</taxon>
        <taxon>Ciliophora</taxon>
        <taxon>Postciliodesmatophora</taxon>
        <taxon>Heterotrichea</taxon>
        <taxon>Heterotrichida</taxon>
        <taxon>Stentoridae</taxon>
        <taxon>Stentor</taxon>
    </lineage>
</organism>
<feature type="transmembrane region" description="Helical" evidence="1">
    <location>
        <begin position="236"/>
        <end position="257"/>
    </location>
</feature>
<feature type="transmembrane region" description="Helical" evidence="1">
    <location>
        <begin position="166"/>
        <end position="188"/>
    </location>
</feature>
<proteinExistence type="predicted"/>
<gene>
    <name evidence="2" type="ORF">SteCoe_35768</name>
</gene>
<name>A0A1R2ARN1_9CILI</name>
<evidence type="ECO:0000313" key="2">
    <source>
        <dbReference type="EMBL" id="OMJ67152.1"/>
    </source>
</evidence>
<dbReference type="InterPro" id="IPR052994">
    <property type="entry name" value="Tiny_macrocysts_regulators"/>
</dbReference>
<feature type="transmembrane region" description="Helical" evidence="1">
    <location>
        <begin position="82"/>
        <end position="104"/>
    </location>
</feature>
<dbReference type="OrthoDB" id="542352at2759"/>
<protein>
    <recommendedName>
        <fullName evidence="4">PAS domain-containing protein</fullName>
    </recommendedName>
</protein>
<feature type="transmembrane region" description="Helical" evidence="1">
    <location>
        <begin position="843"/>
        <end position="864"/>
    </location>
</feature>
<dbReference type="PANTHER" id="PTHR31600">
    <property type="entry name" value="TINY MACROCYSTS PROTEIN B-RELATED"/>
    <property type="match status" value="1"/>
</dbReference>